<dbReference type="SUPFAM" id="SSF51735">
    <property type="entry name" value="NAD(P)-binding Rossmann-fold domains"/>
    <property type="match status" value="1"/>
</dbReference>
<dbReference type="GO" id="GO:0046294">
    <property type="term" value="P:formaldehyde catabolic process"/>
    <property type="evidence" value="ECO:0007669"/>
    <property type="project" value="TreeGrafter"/>
</dbReference>
<dbReference type="Proteomes" id="UP000790347">
    <property type="component" value="Unassembled WGS sequence"/>
</dbReference>
<keyword evidence="5" id="KW-0520">NAD</keyword>
<dbReference type="FunFam" id="3.40.50.720:FF:000003">
    <property type="entry name" value="S-(hydroxymethyl)glutathione dehydrogenase"/>
    <property type="match status" value="1"/>
</dbReference>
<dbReference type="AlphaFoldDB" id="A0A922ICP4"/>
<organism evidence="8 9">
    <name type="scientific">Dermatophagoides farinae</name>
    <name type="common">American house dust mite</name>
    <dbReference type="NCBI Taxonomy" id="6954"/>
    <lineage>
        <taxon>Eukaryota</taxon>
        <taxon>Metazoa</taxon>
        <taxon>Ecdysozoa</taxon>
        <taxon>Arthropoda</taxon>
        <taxon>Chelicerata</taxon>
        <taxon>Arachnida</taxon>
        <taxon>Acari</taxon>
        <taxon>Acariformes</taxon>
        <taxon>Sarcoptiformes</taxon>
        <taxon>Astigmata</taxon>
        <taxon>Psoroptidia</taxon>
        <taxon>Analgoidea</taxon>
        <taxon>Pyroglyphidae</taxon>
        <taxon>Dermatophagoidinae</taxon>
        <taxon>Dermatophagoides</taxon>
    </lineage>
</organism>
<dbReference type="InterPro" id="IPR013149">
    <property type="entry name" value="ADH-like_C"/>
</dbReference>
<name>A0A922ICP4_DERFA</name>
<evidence type="ECO:0000259" key="7">
    <source>
        <dbReference type="SMART" id="SM00829"/>
    </source>
</evidence>
<dbReference type="Pfam" id="PF08240">
    <property type="entry name" value="ADH_N"/>
    <property type="match status" value="1"/>
</dbReference>
<evidence type="ECO:0000313" key="8">
    <source>
        <dbReference type="EMBL" id="KAH9528388.1"/>
    </source>
</evidence>
<evidence type="ECO:0000313" key="9">
    <source>
        <dbReference type="Proteomes" id="UP000790347"/>
    </source>
</evidence>
<dbReference type="InterPro" id="IPR020843">
    <property type="entry name" value="ER"/>
</dbReference>
<dbReference type="GO" id="GO:0005829">
    <property type="term" value="C:cytosol"/>
    <property type="evidence" value="ECO:0007669"/>
    <property type="project" value="TreeGrafter"/>
</dbReference>
<dbReference type="SMART" id="SM00829">
    <property type="entry name" value="PKS_ER"/>
    <property type="match status" value="1"/>
</dbReference>
<dbReference type="EMBL" id="ASGP02000001">
    <property type="protein sequence ID" value="KAH9528388.1"/>
    <property type="molecule type" value="Genomic_DNA"/>
</dbReference>
<reference evidence="8" key="2">
    <citation type="journal article" date="2022" name="Res Sq">
        <title>Comparative Genomics Reveals Insights into the Divergent Evolution of Astigmatic Mites and Household Pest Adaptations.</title>
        <authorList>
            <person name="Xiong Q."/>
            <person name="Wan A.T.-Y."/>
            <person name="Liu X.-Y."/>
            <person name="Fung C.S.-H."/>
            <person name="Xiao X."/>
            <person name="Malainual N."/>
            <person name="Hou J."/>
            <person name="Wang L."/>
            <person name="Wang M."/>
            <person name="Yang K."/>
            <person name="Cui Y."/>
            <person name="Leung E."/>
            <person name="Nong W."/>
            <person name="Shin S.-K."/>
            <person name="Au S."/>
            <person name="Jeong K.Y."/>
            <person name="Chew F.T."/>
            <person name="Hui J."/>
            <person name="Leung T.F."/>
            <person name="Tungtrongchitr A."/>
            <person name="Zhong N."/>
            <person name="Liu Z."/>
            <person name="Tsui S."/>
        </authorList>
    </citation>
    <scope>NUCLEOTIDE SEQUENCE</scope>
    <source>
        <strain evidence="8">Derf</strain>
        <tissue evidence="8">Whole organism</tissue>
    </source>
</reference>
<dbReference type="InterPro" id="IPR002328">
    <property type="entry name" value="ADH_Zn_CS"/>
</dbReference>
<dbReference type="Gene3D" id="3.40.50.720">
    <property type="entry name" value="NAD(P)-binding Rossmann-like Domain"/>
    <property type="match status" value="1"/>
</dbReference>
<dbReference type="PANTHER" id="PTHR43880">
    <property type="entry name" value="ALCOHOL DEHYDROGENASE"/>
    <property type="match status" value="1"/>
</dbReference>
<comment type="cofactor">
    <cofactor evidence="1 6">
        <name>Zn(2+)</name>
        <dbReference type="ChEBI" id="CHEBI:29105"/>
    </cofactor>
</comment>
<proteinExistence type="inferred from homology"/>
<comment type="caution">
    <text evidence="8">The sequence shown here is derived from an EMBL/GenBank/DDBJ whole genome shotgun (WGS) entry which is preliminary data.</text>
</comment>
<sequence>MSEPIKCRAAILYEEGKPMVIEEVIIPVPDDDQVRIKMISAGICASDGHYVWGQQKISDLFHKLPTVLGHEGAGIVESIGRNVTDLKPGDHVLTTFVPNCQKCIQCDIPNNNMCSNFAFNVTGCRPTRKLAKNGDNIYGAIGAGTYSEYITVYRPQVIKIKQTDNLANLCVISCAGATGFYSAVYRADVFAGSSCAVFGIGGIGLNTLQGCKYNKAKNIIAIDINPDKRDIAMQFGATEFINPKELDKPLEQYLMEKYGGVNYAFDCFGSQVIVDQAVNSLAMSGTFIMVGVTGAEVTLKYPVIMLLFGRTITGCLLGAKKAYLAYPEMVDLYLDKKIKIDELITNKFKLDQINEAFQTLKDGKCIRSIIVFD</sequence>
<evidence type="ECO:0000256" key="6">
    <source>
        <dbReference type="RuleBase" id="RU361277"/>
    </source>
</evidence>
<dbReference type="PROSITE" id="PS00059">
    <property type="entry name" value="ADH_ZINC"/>
    <property type="match status" value="1"/>
</dbReference>
<dbReference type="GO" id="GO:0008270">
    <property type="term" value="F:zinc ion binding"/>
    <property type="evidence" value="ECO:0007669"/>
    <property type="project" value="InterPro"/>
</dbReference>
<evidence type="ECO:0000256" key="3">
    <source>
        <dbReference type="ARBA" id="ARBA00022833"/>
    </source>
</evidence>
<gene>
    <name evidence="8" type="primary">ADH5</name>
    <name evidence="8" type="ORF">DERF_002340</name>
</gene>
<evidence type="ECO:0000256" key="4">
    <source>
        <dbReference type="ARBA" id="ARBA00023002"/>
    </source>
</evidence>
<dbReference type="Pfam" id="PF00107">
    <property type="entry name" value="ADH_zinc_N"/>
    <property type="match status" value="1"/>
</dbReference>
<feature type="domain" description="Enoyl reductase (ER)" evidence="7">
    <location>
        <begin position="16"/>
        <end position="370"/>
    </location>
</feature>
<accession>A0A922ICP4</accession>
<dbReference type="Gene3D" id="3.90.180.10">
    <property type="entry name" value="Medium-chain alcohol dehydrogenases, catalytic domain"/>
    <property type="match status" value="1"/>
</dbReference>
<keyword evidence="3 6" id="KW-0862">Zinc</keyword>
<evidence type="ECO:0000256" key="1">
    <source>
        <dbReference type="ARBA" id="ARBA00001947"/>
    </source>
</evidence>
<protein>
    <submittedName>
        <fullName evidence="8">NAD/NADP dependent alcohol dehydrogenase, variant 2</fullName>
    </submittedName>
</protein>
<evidence type="ECO:0000256" key="2">
    <source>
        <dbReference type="ARBA" id="ARBA00022723"/>
    </source>
</evidence>
<dbReference type="PANTHER" id="PTHR43880:SF12">
    <property type="entry name" value="ALCOHOL DEHYDROGENASE CLASS-3"/>
    <property type="match status" value="1"/>
</dbReference>
<comment type="similarity">
    <text evidence="6">Belongs to the zinc-containing alcohol dehydrogenase family.</text>
</comment>
<dbReference type="InterPro" id="IPR011032">
    <property type="entry name" value="GroES-like_sf"/>
</dbReference>
<dbReference type="InterPro" id="IPR013154">
    <property type="entry name" value="ADH-like_N"/>
</dbReference>
<keyword evidence="2 6" id="KW-0479">Metal-binding</keyword>
<keyword evidence="9" id="KW-1185">Reference proteome</keyword>
<dbReference type="InterPro" id="IPR036291">
    <property type="entry name" value="NAD(P)-bd_dom_sf"/>
</dbReference>
<reference evidence="8" key="1">
    <citation type="submission" date="2013-05" db="EMBL/GenBank/DDBJ databases">
        <authorList>
            <person name="Yim A.K.Y."/>
            <person name="Chan T.F."/>
            <person name="Ji K.M."/>
            <person name="Liu X.Y."/>
            <person name="Zhou J.W."/>
            <person name="Li R.Q."/>
            <person name="Yang K.Y."/>
            <person name="Li J."/>
            <person name="Li M."/>
            <person name="Law P.T.W."/>
            <person name="Wu Y.L."/>
            <person name="Cai Z.L."/>
            <person name="Qin H."/>
            <person name="Bao Y."/>
            <person name="Leung R.K.K."/>
            <person name="Ng P.K.S."/>
            <person name="Zou J."/>
            <person name="Zhong X.J."/>
            <person name="Ran P.X."/>
            <person name="Zhong N.S."/>
            <person name="Liu Z.G."/>
            <person name="Tsui S.K.W."/>
        </authorList>
    </citation>
    <scope>NUCLEOTIDE SEQUENCE</scope>
    <source>
        <strain evidence="8">Derf</strain>
        <tissue evidence="8">Whole organism</tissue>
    </source>
</reference>
<dbReference type="SUPFAM" id="SSF50129">
    <property type="entry name" value="GroES-like"/>
    <property type="match status" value="2"/>
</dbReference>
<keyword evidence="4" id="KW-0560">Oxidoreductase</keyword>
<evidence type="ECO:0000256" key="5">
    <source>
        <dbReference type="ARBA" id="ARBA00023027"/>
    </source>
</evidence>
<dbReference type="GO" id="GO:0051903">
    <property type="term" value="F:S-(hydroxymethyl)glutathione dehydrogenase [NAD(P)+] activity"/>
    <property type="evidence" value="ECO:0007669"/>
    <property type="project" value="TreeGrafter"/>
</dbReference>